<name>A0ABW6UNA9_9ACTN</name>
<keyword evidence="1" id="KW-1133">Transmembrane helix</keyword>
<evidence type="ECO:0000313" key="4">
    <source>
        <dbReference type="Proteomes" id="UP001602058"/>
    </source>
</evidence>
<feature type="transmembrane region" description="Helical" evidence="1">
    <location>
        <begin position="215"/>
        <end position="236"/>
    </location>
</feature>
<sequence>MLCTRCRHFDATPDGVICAQCAAAGAAPVAPPHGPGAWLSSPVGLGRAVAVLLGAVVAADLFAIWADLVSYDVVGDIADGDAGADVQRRADSADSLFTAAGSVQTAALLSTAVVFLVWFHRVRVNAEVFHPFGHGKKRGWAVGGWFVPIVNLWFPRRIALDIWDASSPWYAPRSHALVNAWWAAWVISQVAGRLASTAYSRAETAPEIERAVGQVLFADAVDAVAAVLAILFVLTLTRMQDTKARSGPGAPAPAPVSG</sequence>
<keyword evidence="4" id="KW-1185">Reference proteome</keyword>
<dbReference type="Pfam" id="PF14219">
    <property type="entry name" value="DUF4328"/>
    <property type="match status" value="1"/>
</dbReference>
<evidence type="ECO:0000256" key="1">
    <source>
        <dbReference type="SAM" id="Phobius"/>
    </source>
</evidence>
<organism evidence="3 4">
    <name type="scientific">Streptomyces bluensis</name>
    <dbReference type="NCBI Taxonomy" id="33897"/>
    <lineage>
        <taxon>Bacteria</taxon>
        <taxon>Bacillati</taxon>
        <taxon>Actinomycetota</taxon>
        <taxon>Actinomycetes</taxon>
        <taxon>Kitasatosporales</taxon>
        <taxon>Streptomycetaceae</taxon>
        <taxon>Streptomyces</taxon>
    </lineage>
</organism>
<reference evidence="3 4" key="1">
    <citation type="submission" date="2024-10" db="EMBL/GenBank/DDBJ databases">
        <title>The Natural Products Discovery Center: Release of the First 8490 Sequenced Strains for Exploring Actinobacteria Biosynthetic Diversity.</title>
        <authorList>
            <person name="Kalkreuter E."/>
            <person name="Kautsar S.A."/>
            <person name="Yang D."/>
            <person name="Bader C.D."/>
            <person name="Teijaro C.N."/>
            <person name="Fluegel L."/>
            <person name="Davis C.M."/>
            <person name="Simpson J.R."/>
            <person name="Lauterbach L."/>
            <person name="Steele A.D."/>
            <person name="Gui C."/>
            <person name="Meng S."/>
            <person name="Li G."/>
            <person name="Viehrig K."/>
            <person name="Ye F."/>
            <person name="Su P."/>
            <person name="Kiefer A.F."/>
            <person name="Nichols A."/>
            <person name="Cepeda A.J."/>
            <person name="Yan W."/>
            <person name="Fan B."/>
            <person name="Jiang Y."/>
            <person name="Adhikari A."/>
            <person name="Zheng C.-J."/>
            <person name="Schuster L."/>
            <person name="Cowan T.M."/>
            <person name="Smanski M.J."/>
            <person name="Chevrette M.G."/>
            <person name="De Carvalho L.P.S."/>
            <person name="Shen B."/>
        </authorList>
    </citation>
    <scope>NUCLEOTIDE SEQUENCE [LARGE SCALE GENOMIC DNA]</scope>
    <source>
        <strain evidence="3 4">NPDC001390</strain>
    </source>
</reference>
<feature type="transmembrane region" description="Helical" evidence="1">
    <location>
        <begin position="139"/>
        <end position="155"/>
    </location>
</feature>
<comment type="caution">
    <text evidence="3">The sequence shown here is derived from an EMBL/GenBank/DDBJ whole genome shotgun (WGS) entry which is preliminary data.</text>
</comment>
<keyword evidence="1" id="KW-0472">Membrane</keyword>
<protein>
    <submittedName>
        <fullName evidence="3">DUF4328 domain-containing protein</fullName>
    </submittedName>
</protein>
<keyword evidence="1" id="KW-0812">Transmembrane</keyword>
<evidence type="ECO:0000259" key="2">
    <source>
        <dbReference type="Pfam" id="PF14219"/>
    </source>
</evidence>
<feature type="transmembrane region" description="Helical" evidence="1">
    <location>
        <begin position="96"/>
        <end position="119"/>
    </location>
</feature>
<proteinExistence type="predicted"/>
<dbReference type="RefSeq" id="WP_351088011.1">
    <property type="nucleotide sequence ID" value="NZ_JBEOZG010000075.1"/>
</dbReference>
<feature type="domain" description="DUF4328" evidence="2">
    <location>
        <begin position="88"/>
        <end position="238"/>
    </location>
</feature>
<gene>
    <name evidence="3" type="ORF">ACFY1D_26300</name>
</gene>
<evidence type="ECO:0000313" key="3">
    <source>
        <dbReference type="EMBL" id="MFF4524910.1"/>
    </source>
</evidence>
<dbReference type="EMBL" id="JBIAWJ010000015">
    <property type="protein sequence ID" value="MFF4524910.1"/>
    <property type="molecule type" value="Genomic_DNA"/>
</dbReference>
<dbReference type="Proteomes" id="UP001602058">
    <property type="component" value="Unassembled WGS sequence"/>
</dbReference>
<dbReference type="InterPro" id="IPR025565">
    <property type="entry name" value="DUF4328"/>
</dbReference>
<accession>A0ABW6UNA9</accession>